<dbReference type="SUPFAM" id="SSF53901">
    <property type="entry name" value="Thiolase-like"/>
    <property type="match status" value="1"/>
</dbReference>
<evidence type="ECO:0008006" key="3">
    <source>
        <dbReference type="Google" id="ProtNLM"/>
    </source>
</evidence>
<dbReference type="AlphaFoldDB" id="A0A1F7RZT2"/>
<dbReference type="Gene3D" id="3.40.47.10">
    <property type="match status" value="1"/>
</dbReference>
<evidence type="ECO:0000313" key="2">
    <source>
        <dbReference type="Proteomes" id="UP000178797"/>
    </source>
</evidence>
<dbReference type="Proteomes" id="UP000178797">
    <property type="component" value="Unassembled WGS sequence"/>
</dbReference>
<dbReference type="EMBL" id="MGDE01000091">
    <property type="protein sequence ID" value="OGL46367.1"/>
    <property type="molecule type" value="Genomic_DNA"/>
</dbReference>
<dbReference type="GO" id="GO:0016746">
    <property type="term" value="F:acyltransferase activity"/>
    <property type="evidence" value="ECO:0007669"/>
    <property type="project" value="InterPro"/>
</dbReference>
<sequence>MHNIQIAITGIGIVSPIGVGINEVRKALLNSSPELQKKHILFRNFNAAEYTQSDNIRRMTLGTQLGLIAAEEAVRDANIPLNSANKRNDIYIVYATTHPVISYVETFHKSLLEYGPAGSTPMCFAAGIHNAVPFFVGNRFGITGGATTVIGLSNAGIDATIEGCEILSDNNNINVVIVAASTEVTQLLIKSYEGLFQNDIRKMPMLTEGGACIILERSQDAVSRNARPYALITKWGEIQELLNQPNTEYPLGEGFAYTAVANIITAILRRKATNNADKKVVITSNEIENYRAGVVLEII</sequence>
<accession>A0A1F7RZT2</accession>
<reference evidence="1 2" key="1">
    <citation type="journal article" date="2016" name="Nat. Commun.">
        <title>Thousands of microbial genomes shed light on interconnected biogeochemical processes in an aquifer system.</title>
        <authorList>
            <person name="Anantharaman K."/>
            <person name="Brown C.T."/>
            <person name="Hug L.A."/>
            <person name="Sharon I."/>
            <person name="Castelle C.J."/>
            <person name="Probst A.J."/>
            <person name="Thomas B.C."/>
            <person name="Singh A."/>
            <person name="Wilkins M.J."/>
            <person name="Karaoz U."/>
            <person name="Brodie E.L."/>
            <person name="Williams K.H."/>
            <person name="Hubbard S.S."/>
            <person name="Banfield J.F."/>
        </authorList>
    </citation>
    <scope>NUCLEOTIDE SEQUENCE [LARGE SCALE GENOMIC DNA]</scope>
</reference>
<proteinExistence type="predicted"/>
<evidence type="ECO:0000313" key="1">
    <source>
        <dbReference type="EMBL" id="OGL46367.1"/>
    </source>
</evidence>
<protein>
    <recommendedName>
        <fullName evidence="3">Beta-ketoacyl synthase N-terminal domain-containing protein</fullName>
    </recommendedName>
</protein>
<comment type="caution">
    <text evidence="1">The sequence shown here is derived from an EMBL/GenBank/DDBJ whole genome shotgun (WGS) entry which is preliminary data.</text>
</comment>
<name>A0A1F7RZT2_9BACT</name>
<organism evidence="1 2">
    <name type="scientific">Candidatus Schekmanbacteria bacterium RBG_16_38_10</name>
    <dbReference type="NCBI Taxonomy" id="1817879"/>
    <lineage>
        <taxon>Bacteria</taxon>
        <taxon>Candidatus Schekmaniibacteriota</taxon>
    </lineage>
</organism>
<dbReference type="InterPro" id="IPR016039">
    <property type="entry name" value="Thiolase-like"/>
</dbReference>
<gene>
    <name evidence="1" type="ORF">A2W05_01560</name>
</gene>